<dbReference type="EMBL" id="BMVX01000003">
    <property type="protein sequence ID" value="GGZ53483.1"/>
    <property type="molecule type" value="Genomic_DNA"/>
</dbReference>
<proteinExistence type="predicted"/>
<organism evidence="3 4">
    <name type="scientific">Streptomyces subrutilus</name>
    <dbReference type="NCBI Taxonomy" id="36818"/>
    <lineage>
        <taxon>Bacteria</taxon>
        <taxon>Bacillati</taxon>
        <taxon>Actinomycetota</taxon>
        <taxon>Actinomycetes</taxon>
        <taxon>Kitasatosporales</taxon>
        <taxon>Streptomycetaceae</taxon>
        <taxon>Streptomyces</taxon>
    </lineage>
</organism>
<dbReference type="Proteomes" id="UP000326831">
    <property type="component" value="Chromosome"/>
</dbReference>
<evidence type="ECO:0000256" key="1">
    <source>
        <dbReference type="SAM" id="MobiDB-lite"/>
    </source>
</evidence>
<reference evidence="2" key="1">
    <citation type="journal article" date="2014" name="Int. J. Syst. Evol. Microbiol.">
        <title>Complete genome sequence of Corynebacterium casei LMG S-19264T (=DSM 44701T), isolated from a smear-ripened cheese.</title>
        <authorList>
            <consortium name="US DOE Joint Genome Institute (JGI-PGF)"/>
            <person name="Walter F."/>
            <person name="Albersmeier A."/>
            <person name="Kalinowski J."/>
            <person name="Ruckert C."/>
        </authorList>
    </citation>
    <scope>NUCLEOTIDE SEQUENCE</scope>
    <source>
        <strain evidence="2">JCM 4834</strain>
    </source>
</reference>
<dbReference type="Proteomes" id="UP000634660">
    <property type="component" value="Unassembled WGS sequence"/>
</dbReference>
<dbReference type="OrthoDB" id="5193571at2"/>
<feature type="region of interest" description="Disordered" evidence="1">
    <location>
        <begin position="1"/>
        <end position="30"/>
    </location>
</feature>
<feature type="compositionally biased region" description="Polar residues" evidence="1">
    <location>
        <begin position="1"/>
        <end position="13"/>
    </location>
</feature>
<dbReference type="AlphaFoldDB" id="A0A5P2UJ62"/>
<feature type="compositionally biased region" description="Polar residues" evidence="1">
    <location>
        <begin position="20"/>
        <end position="30"/>
    </location>
</feature>
<reference evidence="3 4" key="2">
    <citation type="submission" date="2017-09" db="EMBL/GenBank/DDBJ databases">
        <authorList>
            <person name="Lee N."/>
            <person name="Cho B.-K."/>
        </authorList>
    </citation>
    <scope>NUCLEOTIDE SEQUENCE [LARGE SCALE GENOMIC DNA]</scope>
    <source>
        <strain evidence="3 4">ATCC 27467</strain>
    </source>
</reference>
<sequence>MNLRSSWVAQTGQTREDTRLTQTGATTPANPLQARSGILPGSYDGQYRLSGFWLEGTSAMAATLHEGRAVIQGMSGQGVYPVALPETVVLTFADGDAQAGRVDLVVLRVYDSSYDTSGKYEAVVEVVQGTPGPAPAAPAAPPLSLPLYRVAVPAGASAGKGGIPWGSGLTDLRSTVVAIGGILPAVGDTGNGAYPGQYQDSGAALQRWDGAAWVPYPSALGGIAPKGTLTTASYAGQYRDTPQRVLQRWSGAAWQPAFPAPLFAESRDAGFVTSVAYTAALQDTAVTALTLAFTGPASGAALLTLGARAWTTDAPGAYAYTSVRITQGATVVWEPDDERAAVSSGAFANSVSTVLRLSSLTADAPYTATVMHRGSQAAPRTWFDSIFLRVDPLF</sequence>
<dbReference type="KEGG" id="ssub:CP968_14120"/>
<dbReference type="EMBL" id="CP023701">
    <property type="protein sequence ID" value="QEU79303.1"/>
    <property type="molecule type" value="Genomic_DNA"/>
</dbReference>
<evidence type="ECO:0000313" key="4">
    <source>
        <dbReference type="Proteomes" id="UP000326831"/>
    </source>
</evidence>
<name>A0A5P2UJ62_9ACTN</name>
<protein>
    <submittedName>
        <fullName evidence="3">Uncharacterized protein</fullName>
    </submittedName>
</protein>
<gene>
    <name evidence="3" type="ORF">CP968_14120</name>
    <name evidence="2" type="ORF">GCM10010371_11280</name>
</gene>
<evidence type="ECO:0000313" key="3">
    <source>
        <dbReference type="EMBL" id="QEU79303.1"/>
    </source>
</evidence>
<accession>A0A5P2UJ62</accession>
<dbReference type="RefSeq" id="WP_150518335.1">
    <property type="nucleotide sequence ID" value="NZ_BMVX01000003.1"/>
</dbReference>
<keyword evidence="4" id="KW-1185">Reference proteome</keyword>
<evidence type="ECO:0000313" key="2">
    <source>
        <dbReference type="EMBL" id="GGZ53483.1"/>
    </source>
</evidence>
<reference evidence="2" key="3">
    <citation type="submission" date="2020-09" db="EMBL/GenBank/DDBJ databases">
        <authorList>
            <person name="Sun Q."/>
            <person name="Ohkuma M."/>
        </authorList>
    </citation>
    <scope>NUCLEOTIDE SEQUENCE</scope>
    <source>
        <strain evidence="2">JCM 4834</strain>
    </source>
</reference>